<dbReference type="NCBIfam" id="TIGR00657">
    <property type="entry name" value="asp_kinases"/>
    <property type="match status" value="1"/>
</dbReference>
<comment type="catalytic activity">
    <reaction evidence="7 9">
        <text>L-aspartate + ATP = 4-phospho-L-aspartate + ADP</text>
        <dbReference type="Rhea" id="RHEA:23776"/>
        <dbReference type="ChEBI" id="CHEBI:29991"/>
        <dbReference type="ChEBI" id="CHEBI:30616"/>
        <dbReference type="ChEBI" id="CHEBI:57535"/>
        <dbReference type="ChEBI" id="CHEBI:456216"/>
        <dbReference type="EC" id="2.7.2.4"/>
    </reaction>
</comment>
<dbReference type="PIRSF" id="PIRSF000726">
    <property type="entry name" value="Asp_kin"/>
    <property type="match status" value="1"/>
</dbReference>
<dbReference type="CDD" id="cd04932">
    <property type="entry name" value="ACT_AKiii-LysC-EC_1"/>
    <property type="match status" value="1"/>
</dbReference>
<feature type="binding site" evidence="8">
    <location>
        <position position="121"/>
    </location>
    <ligand>
        <name>substrate</name>
    </ligand>
</feature>
<evidence type="ECO:0000259" key="12">
    <source>
        <dbReference type="Pfam" id="PF22468"/>
    </source>
</evidence>
<dbReference type="InterPro" id="IPR001048">
    <property type="entry name" value="Asp/Glu/Uridylate_kinase"/>
</dbReference>
<feature type="binding site" evidence="8">
    <location>
        <position position="229"/>
    </location>
    <ligand>
        <name>ATP</name>
        <dbReference type="ChEBI" id="CHEBI:30616"/>
    </ligand>
</feature>
<evidence type="ECO:0000259" key="11">
    <source>
        <dbReference type="Pfam" id="PF00696"/>
    </source>
</evidence>
<dbReference type="GO" id="GO:0009089">
    <property type="term" value="P:lysine biosynthetic process via diaminopimelate"/>
    <property type="evidence" value="ECO:0007669"/>
    <property type="project" value="InterPro"/>
</dbReference>
<gene>
    <name evidence="13" type="ORF">GCM10007852_36030</name>
</gene>
<keyword evidence="3 9" id="KW-0808">Transferase</keyword>
<feature type="domain" description="Aspartate/glutamate/uridylate kinase" evidence="11">
    <location>
        <begin position="6"/>
        <end position="279"/>
    </location>
</feature>
<accession>A0AA37WMD0</accession>
<feature type="domain" description="Aspartokinase ACT" evidence="12">
    <location>
        <begin position="389"/>
        <end position="446"/>
    </location>
</feature>
<keyword evidence="4 8" id="KW-0547">Nucleotide-binding</keyword>
<evidence type="ECO:0000256" key="9">
    <source>
        <dbReference type="RuleBase" id="RU003448"/>
    </source>
</evidence>
<evidence type="ECO:0000256" key="8">
    <source>
        <dbReference type="PIRSR" id="PIRSR000726-1"/>
    </source>
</evidence>
<keyword evidence="10" id="KW-0028">Amino-acid biosynthesis</keyword>
<reference evidence="13" key="2">
    <citation type="submission" date="2023-01" db="EMBL/GenBank/DDBJ databases">
        <title>Draft genome sequence of Agaribacter marinus strain NBRC 110023.</title>
        <authorList>
            <person name="Sun Q."/>
            <person name="Mori K."/>
        </authorList>
    </citation>
    <scope>NUCLEOTIDE SEQUENCE</scope>
    <source>
        <strain evidence="13">NBRC 110023</strain>
    </source>
</reference>
<evidence type="ECO:0000256" key="1">
    <source>
        <dbReference type="ARBA" id="ARBA00004766"/>
    </source>
</evidence>
<dbReference type="InterPro" id="IPR054352">
    <property type="entry name" value="ACT_Aspartokinase"/>
</dbReference>
<evidence type="ECO:0000256" key="2">
    <source>
        <dbReference type="ARBA" id="ARBA00010122"/>
    </source>
</evidence>
<dbReference type="InterPro" id="IPR042199">
    <property type="entry name" value="AsparK_Bifunc_asparK/hSer_DH"/>
</dbReference>
<evidence type="ECO:0000256" key="5">
    <source>
        <dbReference type="ARBA" id="ARBA00022777"/>
    </source>
</evidence>
<dbReference type="InterPro" id="IPR005260">
    <property type="entry name" value="Asp_kin_monofn"/>
</dbReference>
<comment type="pathway">
    <text evidence="1 10">Amino-acid biosynthesis; L-lysine biosynthesis via DAP pathway; (S)-tetrahydrodipicolinate from L-aspartate: step 1/4.</text>
</comment>
<comment type="pathway">
    <text evidence="10">Amino-acid biosynthesis; L-methionine biosynthesis via de novo pathway; L-homoserine from L-aspartate: step 1/3.</text>
</comment>
<dbReference type="NCBIfam" id="NF006570">
    <property type="entry name" value="PRK09084.1"/>
    <property type="match status" value="1"/>
</dbReference>
<dbReference type="SUPFAM" id="SSF53633">
    <property type="entry name" value="Carbamate kinase-like"/>
    <property type="match status" value="1"/>
</dbReference>
<dbReference type="InterPro" id="IPR036393">
    <property type="entry name" value="AceGlu_kinase-like_sf"/>
</dbReference>
<comment type="caution">
    <text evidence="13">The sequence shown here is derived from an EMBL/GenBank/DDBJ whole genome shotgun (WGS) entry which is preliminary data.</text>
</comment>
<evidence type="ECO:0000313" key="13">
    <source>
        <dbReference type="EMBL" id="GLR72695.1"/>
    </source>
</evidence>
<evidence type="ECO:0000256" key="7">
    <source>
        <dbReference type="ARBA" id="ARBA00047872"/>
    </source>
</evidence>
<dbReference type="GO" id="GO:0009090">
    <property type="term" value="P:homoserine biosynthetic process"/>
    <property type="evidence" value="ECO:0007669"/>
    <property type="project" value="TreeGrafter"/>
</dbReference>
<dbReference type="Pfam" id="PF00696">
    <property type="entry name" value="AA_kinase"/>
    <property type="match status" value="1"/>
</dbReference>
<dbReference type="Gene3D" id="3.30.70.260">
    <property type="match status" value="2"/>
</dbReference>
<feature type="binding site" evidence="8">
    <location>
        <begin position="223"/>
        <end position="224"/>
    </location>
    <ligand>
        <name>ATP</name>
        <dbReference type="ChEBI" id="CHEBI:30616"/>
    </ligand>
</feature>
<dbReference type="InterPro" id="IPR045865">
    <property type="entry name" value="ACT-like_dom_sf"/>
</dbReference>
<keyword evidence="6 8" id="KW-0067">ATP-binding</keyword>
<proteinExistence type="inferred from homology"/>
<comment type="pathway">
    <text evidence="10">Amino-acid biosynthesis; L-threonine biosynthesis; L-threonine from L-aspartate: step 1/5.</text>
</comment>
<dbReference type="GO" id="GO:0005829">
    <property type="term" value="C:cytosol"/>
    <property type="evidence" value="ECO:0007669"/>
    <property type="project" value="TreeGrafter"/>
</dbReference>
<dbReference type="EC" id="2.7.2.4" evidence="9"/>
<dbReference type="RefSeq" id="WP_284219108.1">
    <property type="nucleotide sequence ID" value="NZ_BSOT01000012.1"/>
</dbReference>
<dbReference type="GO" id="GO:0004072">
    <property type="term" value="F:aspartate kinase activity"/>
    <property type="evidence" value="ECO:0007669"/>
    <property type="project" value="UniProtKB-EC"/>
</dbReference>
<dbReference type="SUPFAM" id="SSF55021">
    <property type="entry name" value="ACT-like"/>
    <property type="match status" value="2"/>
</dbReference>
<dbReference type="PANTHER" id="PTHR21499">
    <property type="entry name" value="ASPARTATE KINASE"/>
    <property type="match status" value="1"/>
</dbReference>
<keyword evidence="5 9" id="KW-0418">Kinase</keyword>
<comment type="similarity">
    <text evidence="2 9">Belongs to the aspartokinase family.</text>
</comment>
<dbReference type="GO" id="GO:0005524">
    <property type="term" value="F:ATP binding"/>
    <property type="evidence" value="ECO:0007669"/>
    <property type="project" value="UniProtKB-KW"/>
</dbReference>
<feature type="binding site" evidence="8">
    <location>
        <begin position="259"/>
        <end position="260"/>
    </location>
    <ligand>
        <name>ATP</name>
        <dbReference type="ChEBI" id="CHEBI:30616"/>
    </ligand>
</feature>
<keyword evidence="14" id="KW-1185">Reference proteome</keyword>
<dbReference type="EMBL" id="BSOT01000012">
    <property type="protein sequence ID" value="GLR72695.1"/>
    <property type="molecule type" value="Genomic_DNA"/>
</dbReference>
<dbReference type="Gene3D" id="3.40.1160.10">
    <property type="entry name" value="Acetylglutamate kinase-like"/>
    <property type="match status" value="1"/>
</dbReference>
<feature type="binding site" evidence="8">
    <location>
        <position position="234"/>
    </location>
    <ligand>
        <name>ATP</name>
        <dbReference type="ChEBI" id="CHEBI:30616"/>
    </ligand>
</feature>
<dbReference type="PROSITE" id="PS00324">
    <property type="entry name" value="ASPARTOKINASE"/>
    <property type="match status" value="1"/>
</dbReference>
<evidence type="ECO:0000256" key="10">
    <source>
        <dbReference type="RuleBase" id="RU004249"/>
    </source>
</evidence>
<evidence type="ECO:0000256" key="6">
    <source>
        <dbReference type="ARBA" id="ARBA00022840"/>
    </source>
</evidence>
<dbReference type="Proteomes" id="UP001156601">
    <property type="component" value="Unassembled WGS sequence"/>
</dbReference>
<dbReference type="AlphaFoldDB" id="A0AA37WMD0"/>
<dbReference type="Pfam" id="PF22468">
    <property type="entry name" value="ACT_9"/>
    <property type="match status" value="1"/>
</dbReference>
<feature type="binding site" evidence="8">
    <location>
        <position position="46"/>
    </location>
    <ligand>
        <name>substrate</name>
    </ligand>
</feature>
<dbReference type="InterPro" id="IPR001341">
    <property type="entry name" value="Asp_kinase"/>
</dbReference>
<feature type="binding site" evidence="8">
    <location>
        <begin position="9"/>
        <end position="12"/>
    </location>
    <ligand>
        <name>ATP</name>
        <dbReference type="ChEBI" id="CHEBI:30616"/>
    </ligand>
</feature>
<evidence type="ECO:0000313" key="14">
    <source>
        <dbReference type="Proteomes" id="UP001156601"/>
    </source>
</evidence>
<evidence type="ECO:0000256" key="4">
    <source>
        <dbReference type="ARBA" id="ARBA00022741"/>
    </source>
</evidence>
<dbReference type="InterPro" id="IPR018042">
    <property type="entry name" value="Aspartate_kinase_CS"/>
</dbReference>
<organism evidence="13 14">
    <name type="scientific">Agaribacter marinus</name>
    <dbReference type="NCBI Taxonomy" id="1431249"/>
    <lineage>
        <taxon>Bacteria</taxon>
        <taxon>Pseudomonadati</taxon>
        <taxon>Pseudomonadota</taxon>
        <taxon>Gammaproteobacteria</taxon>
        <taxon>Alteromonadales</taxon>
        <taxon>Alteromonadaceae</taxon>
        <taxon>Agaribacter</taxon>
    </lineage>
</organism>
<dbReference type="Gene3D" id="1.20.120.1320">
    <property type="entry name" value="Aspartokinase, catalytic domain"/>
    <property type="match status" value="1"/>
</dbReference>
<reference evidence="13" key="1">
    <citation type="journal article" date="2014" name="Int. J. Syst. Evol. Microbiol.">
        <title>Complete genome sequence of Corynebacterium casei LMG S-19264T (=DSM 44701T), isolated from a smear-ripened cheese.</title>
        <authorList>
            <consortium name="US DOE Joint Genome Institute (JGI-PGF)"/>
            <person name="Walter F."/>
            <person name="Albersmeier A."/>
            <person name="Kalinowski J."/>
            <person name="Ruckert C."/>
        </authorList>
    </citation>
    <scope>NUCLEOTIDE SEQUENCE</scope>
    <source>
        <strain evidence="13">NBRC 110023</strain>
    </source>
</reference>
<sequence length="450" mass="49415">MQQAINVAKFGGTSVANYDVIKNCASIVINNQNTKVVVVSAAAGITNHLVSLANTALTSEQITEVVEKIRIIEFKILNELKQPNEVDDKLFALLDELDALARHEELNFRDDLKDDLMSMGERMSSLLVAAILREMGCAAINFDARKVMRTDSTFTEAVPNVRAIRDLSEQLLAPEIKDSVVVTQGFVGADDDGRTTTLGRGGSDFTAALLAEALNASTCEIWTDVIGVYTTDPRITDNARPLPELSFEEAAEMATFGAKVLHPATMEPALRQNINVFVGSSKEPEKGGTWIRRNCDYEPSFRAITRRREQVLVTVKTPKMMYAQGFLERVFKIIAKHKLSVDLVTTSEIAVSFTLDNPANSISERINKETLTELSTICEVSVERHLDVVTVVGNNMHSAAGVSSKVFAAISDFNLRMICFGANVHNLSFVVSEKASGDIVKVLHKTLFEE</sequence>
<protein>
    <recommendedName>
        <fullName evidence="9">Aspartokinase</fullName>
        <ecNumber evidence="9">2.7.2.4</ecNumber>
    </recommendedName>
</protein>
<dbReference type="PANTHER" id="PTHR21499:SF59">
    <property type="entry name" value="ASPARTOKINASE"/>
    <property type="match status" value="1"/>
</dbReference>
<evidence type="ECO:0000256" key="3">
    <source>
        <dbReference type="ARBA" id="ARBA00022679"/>
    </source>
</evidence>
<name>A0AA37WMD0_9ALTE</name>